<dbReference type="Proteomes" id="UP000465302">
    <property type="component" value="Unassembled WGS sequence"/>
</dbReference>
<dbReference type="OrthoDB" id="4823842at2"/>
<dbReference type="AlphaFoldDB" id="A0A2A7N6N6"/>
<gene>
    <name evidence="2" type="ORF">CQY20_09180</name>
    <name evidence="1" type="ORF">MAGR_40190</name>
</gene>
<organism evidence="2 3">
    <name type="scientific">Mycolicibacterium agri</name>
    <name type="common">Mycobacterium agri</name>
    <dbReference type="NCBI Taxonomy" id="36811"/>
    <lineage>
        <taxon>Bacteria</taxon>
        <taxon>Bacillati</taxon>
        <taxon>Actinomycetota</taxon>
        <taxon>Actinomycetes</taxon>
        <taxon>Mycobacteriales</taxon>
        <taxon>Mycobacteriaceae</taxon>
        <taxon>Mycolicibacterium</taxon>
    </lineage>
</organism>
<keyword evidence="3" id="KW-1185">Reference proteome</keyword>
<reference evidence="2 3" key="1">
    <citation type="submission" date="2017-10" db="EMBL/GenBank/DDBJ databases">
        <title>The new phylogeny of genus Mycobacterium.</title>
        <authorList>
            <person name="Tortoli E."/>
            <person name="Trovato A."/>
            <person name="Cirillo D.M."/>
        </authorList>
    </citation>
    <scope>NUCLEOTIDE SEQUENCE [LARGE SCALE GENOMIC DNA]</scope>
    <source>
        <strain evidence="2 3">CCUG37673</strain>
    </source>
</reference>
<protein>
    <submittedName>
        <fullName evidence="2">Uncharacterized protein</fullName>
    </submittedName>
</protein>
<evidence type="ECO:0000313" key="1">
    <source>
        <dbReference type="EMBL" id="GFG52578.1"/>
    </source>
</evidence>
<sequence>MLADFESRLADVLGSRLTGALAGRVFVTPGPTATDRTALLVGVHKVEAIEQTFGAARRPEQVPGASDPRRVVRLRCVVRIEVRPGDDDTRAQIMAAVDTLLYELDAPELRTASALSAPGDPGFLLDTALLDAAFIEPEINGDNGLPAVELRAEGWFWPRNTPGITGVPIVAALVRTATLPIGLQPWPLLIRAGDPALPLTVLVGAAGTGRLTGDTPTVSPFGELALRIVDAGGRPGAGTLSGGSAGPDGARLVTVSDDSAAVTYQPPAAPAADQLVVYVARADTGAGPAVGLELARFPLAVTA</sequence>
<dbReference type="EMBL" id="BLKS01000001">
    <property type="protein sequence ID" value="GFG52578.1"/>
    <property type="molecule type" value="Genomic_DNA"/>
</dbReference>
<evidence type="ECO:0000313" key="4">
    <source>
        <dbReference type="Proteomes" id="UP000465302"/>
    </source>
</evidence>
<comment type="caution">
    <text evidence="2">The sequence shown here is derived from an EMBL/GenBank/DDBJ whole genome shotgun (WGS) entry which is preliminary data.</text>
</comment>
<dbReference type="RefSeq" id="WP_097939771.1">
    <property type="nucleotide sequence ID" value="NZ_BLKS01000001.1"/>
</dbReference>
<evidence type="ECO:0000313" key="3">
    <source>
        <dbReference type="Proteomes" id="UP000220914"/>
    </source>
</evidence>
<dbReference type="Proteomes" id="UP000220914">
    <property type="component" value="Unassembled WGS sequence"/>
</dbReference>
<proteinExistence type="predicted"/>
<evidence type="ECO:0000313" key="2">
    <source>
        <dbReference type="EMBL" id="PEG39715.1"/>
    </source>
</evidence>
<accession>A0A2A7N6N6</accession>
<reference evidence="1" key="3">
    <citation type="submission" date="2020-02" db="EMBL/GenBank/DDBJ databases">
        <authorList>
            <person name="Matsumoto Y."/>
            <person name="Motooka D."/>
            <person name="Nakamura S."/>
        </authorList>
    </citation>
    <scope>NUCLEOTIDE SEQUENCE</scope>
    <source>
        <strain evidence="1">JCM 6377</strain>
    </source>
</reference>
<reference evidence="1 4" key="2">
    <citation type="journal article" date="2019" name="Emerg. Microbes Infect.">
        <title>Comprehensive subspecies identification of 175 nontuberculous mycobacteria species based on 7547 genomic profiles.</title>
        <authorList>
            <person name="Matsumoto Y."/>
            <person name="Kinjo T."/>
            <person name="Motooka D."/>
            <person name="Nabeya D."/>
            <person name="Jung N."/>
            <person name="Uechi K."/>
            <person name="Horii T."/>
            <person name="Iida T."/>
            <person name="Fujita J."/>
            <person name="Nakamura S."/>
        </authorList>
    </citation>
    <scope>NUCLEOTIDE SEQUENCE [LARGE SCALE GENOMIC DNA]</scope>
    <source>
        <strain evidence="1 4">JCM 6377</strain>
    </source>
</reference>
<dbReference type="EMBL" id="PDCP01000013">
    <property type="protein sequence ID" value="PEG39715.1"/>
    <property type="molecule type" value="Genomic_DNA"/>
</dbReference>
<name>A0A2A7N6N6_MYCAG</name>